<name>A0ABW5PH27_9BACL</name>
<gene>
    <name evidence="3" type="ORF">ACFSUF_16745</name>
</gene>
<dbReference type="CDD" id="cd04196">
    <property type="entry name" value="GT_2_like_d"/>
    <property type="match status" value="1"/>
</dbReference>
<comment type="similarity">
    <text evidence="1">Belongs to the glycosyltransferase 2 family.</text>
</comment>
<dbReference type="EMBL" id="JBHUME010000010">
    <property type="protein sequence ID" value="MFD2614056.1"/>
    <property type="molecule type" value="Genomic_DNA"/>
</dbReference>
<dbReference type="PANTHER" id="PTHR22916">
    <property type="entry name" value="GLYCOSYLTRANSFERASE"/>
    <property type="match status" value="1"/>
</dbReference>
<keyword evidence="4" id="KW-1185">Reference proteome</keyword>
<evidence type="ECO:0000256" key="1">
    <source>
        <dbReference type="ARBA" id="ARBA00006739"/>
    </source>
</evidence>
<dbReference type="Pfam" id="PF00535">
    <property type="entry name" value="Glycos_transf_2"/>
    <property type="match status" value="1"/>
</dbReference>
<evidence type="ECO:0000313" key="3">
    <source>
        <dbReference type="EMBL" id="MFD2614056.1"/>
    </source>
</evidence>
<evidence type="ECO:0000259" key="2">
    <source>
        <dbReference type="Pfam" id="PF00535"/>
    </source>
</evidence>
<reference evidence="4" key="1">
    <citation type="journal article" date="2019" name="Int. J. Syst. Evol. Microbiol.">
        <title>The Global Catalogue of Microorganisms (GCM) 10K type strain sequencing project: providing services to taxonomists for standard genome sequencing and annotation.</title>
        <authorList>
            <consortium name="The Broad Institute Genomics Platform"/>
            <consortium name="The Broad Institute Genome Sequencing Center for Infectious Disease"/>
            <person name="Wu L."/>
            <person name="Ma J."/>
        </authorList>
    </citation>
    <scope>NUCLEOTIDE SEQUENCE [LARGE SCALE GENOMIC DNA]</scope>
    <source>
        <strain evidence="4">KCTC 3950</strain>
    </source>
</reference>
<sequence>MKISPKVTILLSTFNGDAYLEQLLDSLLSQDYENWRMIIRDDGSSDETLSIVSKYSKDYPDKFELNMIESRNVGAAQSFGLLLSYAIHAEYVMFCDQDDIWLPSKISSTLNAMQHAEHVYDGPILIHTDLTVTNAELEKIDSSYWAYQNINPSRDKLNYLLVQNVVTGCTVMINRKLVHLVNPLQQGVIMHDWWIALVASAFGKIEYIKEPTILYRQHLKNEVGASRYSVLKQLQKYKIASKRILMLVKQAIIFEDTYSSVLTKQQLQLLSTFSNIIKTNRLQRVMAIIRYSLLKTGFIRNFGFLLILIIINKEAQKVYNEIH</sequence>
<dbReference type="RefSeq" id="WP_377604517.1">
    <property type="nucleotide sequence ID" value="NZ_JBHUME010000010.1"/>
</dbReference>
<evidence type="ECO:0000313" key="4">
    <source>
        <dbReference type="Proteomes" id="UP001597541"/>
    </source>
</evidence>
<dbReference type="InterPro" id="IPR029044">
    <property type="entry name" value="Nucleotide-diphossugar_trans"/>
</dbReference>
<accession>A0ABW5PH27</accession>
<dbReference type="PANTHER" id="PTHR22916:SF3">
    <property type="entry name" value="UDP-GLCNAC:BETAGAL BETA-1,3-N-ACETYLGLUCOSAMINYLTRANSFERASE-LIKE PROTEIN 1"/>
    <property type="match status" value="1"/>
</dbReference>
<dbReference type="InterPro" id="IPR001173">
    <property type="entry name" value="Glyco_trans_2-like"/>
</dbReference>
<organism evidence="3 4">
    <name type="scientific">Paenibacillus gansuensis</name>
    <dbReference type="NCBI Taxonomy" id="306542"/>
    <lineage>
        <taxon>Bacteria</taxon>
        <taxon>Bacillati</taxon>
        <taxon>Bacillota</taxon>
        <taxon>Bacilli</taxon>
        <taxon>Bacillales</taxon>
        <taxon>Paenibacillaceae</taxon>
        <taxon>Paenibacillus</taxon>
    </lineage>
</organism>
<dbReference type="Gene3D" id="3.90.550.10">
    <property type="entry name" value="Spore Coat Polysaccharide Biosynthesis Protein SpsA, Chain A"/>
    <property type="match status" value="1"/>
</dbReference>
<feature type="domain" description="Glycosyltransferase 2-like" evidence="2">
    <location>
        <begin position="8"/>
        <end position="177"/>
    </location>
</feature>
<protein>
    <submittedName>
        <fullName evidence="3">Glycosyltransferase family 2 protein</fullName>
    </submittedName>
</protein>
<proteinExistence type="inferred from homology"/>
<comment type="caution">
    <text evidence="3">The sequence shown here is derived from an EMBL/GenBank/DDBJ whole genome shotgun (WGS) entry which is preliminary data.</text>
</comment>
<dbReference type="SUPFAM" id="SSF53448">
    <property type="entry name" value="Nucleotide-diphospho-sugar transferases"/>
    <property type="match status" value="1"/>
</dbReference>
<dbReference type="Proteomes" id="UP001597541">
    <property type="component" value="Unassembled WGS sequence"/>
</dbReference>